<dbReference type="GeneID" id="63734285"/>
<evidence type="ECO:0000256" key="1">
    <source>
        <dbReference type="ARBA" id="ARBA00022669"/>
    </source>
</evidence>
<dbReference type="AlphaFoldDB" id="A0A1L9PUW7"/>
<dbReference type="VEuPathDB" id="FungiDB:ASPVEDRAFT_95414"/>
<name>A0A1L9PUW7_ASPVE</name>
<dbReference type="InterPro" id="IPR052210">
    <property type="entry name" value="LysM1-like"/>
</dbReference>
<dbReference type="PANTHER" id="PTHR34997:SF2">
    <property type="entry name" value="LYSM DOMAIN-CONTAINING PROTEIN-RELATED"/>
    <property type="match status" value="1"/>
</dbReference>
<dbReference type="EMBL" id="KV878132">
    <property type="protein sequence ID" value="OJJ05263.1"/>
    <property type="molecule type" value="Genomic_DNA"/>
</dbReference>
<dbReference type="CDD" id="cd00118">
    <property type="entry name" value="LysM"/>
    <property type="match status" value="3"/>
</dbReference>
<dbReference type="SMART" id="SM00257">
    <property type="entry name" value="LysM"/>
    <property type="match status" value="3"/>
</dbReference>
<feature type="domain" description="LysM" evidence="5">
    <location>
        <begin position="294"/>
        <end position="340"/>
    </location>
</feature>
<dbReference type="Proteomes" id="UP000184073">
    <property type="component" value="Unassembled WGS sequence"/>
</dbReference>
<sequence length="343" mass="35853">LAVALGSVEGRPQFFLKDATPNLPSDPNTISTCTWWWDNVDGSIACENMPSQWGISMEDFLLWNPSITSDCGNYLTGRSYCVEAPAGGSEPPPTTTSAGPMPTDGNGVETPLPTQPGMVDDCEDFYFVEIGDSCAAIASEQDISQAQFVEWNPSVGSHCTGLWANAYACVGLIGGAAPGPSPTATTTSPPGNGIATPTPTQPGMVDDCDDFYFVEVGDSCAAIASEHGISQAQFAEWNPSVGSDCAGLWADAYVCVHRIGTPTNPEPTTTTTSSGNGVATPTPIQDGMVSNCGRFHFVVQGDICASIAATYGITTANFVRWNPAVKNDCSGLWAETYACVGLI</sequence>
<proteinExistence type="predicted"/>
<feature type="domain" description="LysM" evidence="5">
    <location>
        <begin position="124"/>
        <end position="170"/>
    </location>
</feature>
<evidence type="ECO:0000256" key="3">
    <source>
        <dbReference type="ARBA" id="ARBA00023026"/>
    </source>
</evidence>
<dbReference type="GO" id="GO:0008061">
    <property type="term" value="F:chitin binding"/>
    <property type="evidence" value="ECO:0007669"/>
    <property type="project" value="UniProtKB-KW"/>
</dbReference>
<dbReference type="InterPro" id="IPR036779">
    <property type="entry name" value="LysM_dom_sf"/>
</dbReference>
<dbReference type="OrthoDB" id="2281372at2759"/>
<dbReference type="SUPFAM" id="SSF54106">
    <property type="entry name" value="LysM domain"/>
    <property type="match status" value="3"/>
</dbReference>
<keyword evidence="1" id="KW-0147">Chitin-binding</keyword>
<feature type="region of interest" description="Disordered" evidence="4">
    <location>
        <begin position="85"/>
        <end position="106"/>
    </location>
</feature>
<protein>
    <recommendedName>
        <fullName evidence="5">LysM domain-containing protein</fullName>
    </recommendedName>
</protein>
<dbReference type="Gene3D" id="3.10.350.10">
    <property type="entry name" value="LysM domain"/>
    <property type="match status" value="4"/>
</dbReference>
<evidence type="ECO:0000259" key="5">
    <source>
        <dbReference type="PROSITE" id="PS51782"/>
    </source>
</evidence>
<dbReference type="STRING" id="1036611.A0A1L9PUW7"/>
<evidence type="ECO:0000313" key="6">
    <source>
        <dbReference type="EMBL" id="OJJ05263.1"/>
    </source>
</evidence>
<keyword evidence="3" id="KW-0843">Virulence</keyword>
<evidence type="ECO:0000313" key="7">
    <source>
        <dbReference type="Proteomes" id="UP000184073"/>
    </source>
</evidence>
<dbReference type="InterPro" id="IPR018392">
    <property type="entry name" value="LysM"/>
</dbReference>
<dbReference type="PANTHER" id="PTHR34997">
    <property type="entry name" value="AM15"/>
    <property type="match status" value="1"/>
</dbReference>
<evidence type="ECO:0000256" key="4">
    <source>
        <dbReference type="SAM" id="MobiDB-lite"/>
    </source>
</evidence>
<dbReference type="Pfam" id="PF01476">
    <property type="entry name" value="LysM"/>
    <property type="match status" value="3"/>
</dbReference>
<reference evidence="7" key="1">
    <citation type="journal article" date="2017" name="Genome Biol.">
        <title>Comparative genomics reveals high biological diversity and specific adaptations in the industrially and medically important fungal genus Aspergillus.</title>
        <authorList>
            <person name="de Vries R.P."/>
            <person name="Riley R."/>
            <person name="Wiebenga A."/>
            <person name="Aguilar-Osorio G."/>
            <person name="Amillis S."/>
            <person name="Uchima C.A."/>
            <person name="Anderluh G."/>
            <person name="Asadollahi M."/>
            <person name="Askin M."/>
            <person name="Barry K."/>
            <person name="Battaglia E."/>
            <person name="Bayram O."/>
            <person name="Benocci T."/>
            <person name="Braus-Stromeyer S.A."/>
            <person name="Caldana C."/>
            <person name="Canovas D."/>
            <person name="Cerqueira G.C."/>
            <person name="Chen F."/>
            <person name="Chen W."/>
            <person name="Choi C."/>
            <person name="Clum A."/>
            <person name="Dos Santos R.A."/>
            <person name="Damasio A.R."/>
            <person name="Diallinas G."/>
            <person name="Emri T."/>
            <person name="Fekete E."/>
            <person name="Flipphi M."/>
            <person name="Freyberg S."/>
            <person name="Gallo A."/>
            <person name="Gournas C."/>
            <person name="Habgood R."/>
            <person name="Hainaut M."/>
            <person name="Harispe M.L."/>
            <person name="Henrissat B."/>
            <person name="Hilden K.S."/>
            <person name="Hope R."/>
            <person name="Hossain A."/>
            <person name="Karabika E."/>
            <person name="Karaffa L."/>
            <person name="Karanyi Z."/>
            <person name="Krasevec N."/>
            <person name="Kuo A."/>
            <person name="Kusch H."/>
            <person name="LaButti K."/>
            <person name="Lagendijk E.L."/>
            <person name="Lapidus A."/>
            <person name="Levasseur A."/>
            <person name="Lindquist E."/>
            <person name="Lipzen A."/>
            <person name="Logrieco A.F."/>
            <person name="MacCabe A."/>
            <person name="Maekelae M.R."/>
            <person name="Malavazi I."/>
            <person name="Melin P."/>
            <person name="Meyer V."/>
            <person name="Mielnichuk N."/>
            <person name="Miskei M."/>
            <person name="Molnar A.P."/>
            <person name="Mule G."/>
            <person name="Ngan C.Y."/>
            <person name="Orejas M."/>
            <person name="Orosz E."/>
            <person name="Ouedraogo J.P."/>
            <person name="Overkamp K.M."/>
            <person name="Park H.-S."/>
            <person name="Perrone G."/>
            <person name="Piumi F."/>
            <person name="Punt P.J."/>
            <person name="Ram A.F."/>
            <person name="Ramon A."/>
            <person name="Rauscher S."/>
            <person name="Record E."/>
            <person name="Riano-Pachon D.M."/>
            <person name="Robert V."/>
            <person name="Roehrig J."/>
            <person name="Ruller R."/>
            <person name="Salamov A."/>
            <person name="Salih N.S."/>
            <person name="Samson R.A."/>
            <person name="Sandor E."/>
            <person name="Sanguinetti M."/>
            <person name="Schuetze T."/>
            <person name="Sepcic K."/>
            <person name="Shelest E."/>
            <person name="Sherlock G."/>
            <person name="Sophianopoulou V."/>
            <person name="Squina F.M."/>
            <person name="Sun H."/>
            <person name="Susca A."/>
            <person name="Todd R.B."/>
            <person name="Tsang A."/>
            <person name="Unkles S.E."/>
            <person name="van de Wiele N."/>
            <person name="van Rossen-Uffink D."/>
            <person name="Oliveira J.V."/>
            <person name="Vesth T.C."/>
            <person name="Visser J."/>
            <person name="Yu J.-H."/>
            <person name="Zhou M."/>
            <person name="Andersen M.R."/>
            <person name="Archer D.B."/>
            <person name="Baker S.E."/>
            <person name="Benoit I."/>
            <person name="Brakhage A.A."/>
            <person name="Braus G.H."/>
            <person name="Fischer R."/>
            <person name="Frisvad J.C."/>
            <person name="Goldman G.H."/>
            <person name="Houbraken J."/>
            <person name="Oakley B."/>
            <person name="Pocsi I."/>
            <person name="Scazzocchio C."/>
            <person name="Seiboth B."/>
            <person name="vanKuyk P.A."/>
            <person name="Wortman J."/>
            <person name="Dyer P.S."/>
            <person name="Grigoriev I.V."/>
        </authorList>
    </citation>
    <scope>NUCLEOTIDE SEQUENCE [LARGE SCALE GENOMIC DNA]</scope>
    <source>
        <strain evidence="7">CBS 583.65</strain>
    </source>
</reference>
<accession>A0A1L9PUW7</accession>
<evidence type="ECO:0000256" key="2">
    <source>
        <dbReference type="ARBA" id="ARBA00022729"/>
    </source>
</evidence>
<feature type="non-terminal residue" evidence="6">
    <location>
        <position position="1"/>
    </location>
</feature>
<gene>
    <name evidence="6" type="ORF">ASPVEDRAFT_95414</name>
</gene>
<keyword evidence="7" id="KW-1185">Reference proteome</keyword>
<keyword evidence="2" id="KW-0732">Signal</keyword>
<organism evidence="6 7">
    <name type="scientific">Aspergillus versicolor CBS 583.65</name>
    <dbReference type="NCBI Taxonomy" id="1036611"/>
    <lineage>
        <taxon>Eukaryota</taxon>
        <taxon>Fungi</taxon>
        <taxon>Dikarya</taxon>
        <taxon>Ascomycota</taxon>
        <taxon>Pezizomycotina</taxon>
        <taxon>Eurotiomycetes</taxon>
        <taxon>Eurotiomycetidae</taxon>
        <taxon>Eurotiales</taxon>
        <taxon>Aspergillaceae</taxon>
        <taxon>Aspergillus</taxon>
        <taxon>Aspergillus subgen. Nidulantes</taxon>
    </lineage>
</organism>
<feature type="domain" description="LysM" evidence="5">
    <location>
        <begin position="210"/>
        <end position="256"/>
    </location>
</feature>
<dbReference type="PROSITE" id="PS51782">
    <property type="entry name" value="LYSM"/>
    <property type="match status" value="3"/>
</dbReference>
<feature type="non-terminal residue" evidence="6">
    <location>
        <position position="343"/>
    </location>
</feature>
<dbReference type="RefSeq" id="XP_040671025.1">
    <property type="nucleotide sequence ID" value="XM_040818774.1"/>
</dbReference>